<feature type="domain" description="Disease resistance protein winged helix" evidence="3">
    <location>
        <begin position="1"/>
        <end position="57"/>
    </location>
</feature>
<dbReference type="Pfam" id="PF23598">
    <property type="entry name" value="LRR_14"/>
    <property type="match status" value="1"/>
</dbReference>
<dbReference type="Proteomes" id="UP001151287">
    <property type="component" value="Unassembled WGS sequence"/>
</dbReference>
<dbReference type="AlphaFoldDB" id="A0A9Q0D1P6"/>
<evidence type="ECO:0000259" key="3">
    <source>
        <dbReference type="Pfam" id="PF23559"/>
    </source>
</evidence>
<comment type="caution">
    <text evidence="5">The sequence shown here is derived from an EMBL/GenBank/DDBJ whole genome shotgun (WGS) entry which is preliminary data.</text>
</comment>
<keyword evidence="2" id="KW-0611">Plant defense</keyword>
<dbReference type="InterPro" id="IPR058922">
    <property type="entry name" value="WHD_DRP"/>
</dbReference>
<keyword evidence="6" id="KW-1185">Reference proteome</keyword>
<dbReference type="EMBL" id="JAMQYH010000001">
    <property type="protein sequence ID" value="KAJ1704207.1"/>
    <property type="molecule type" value="Genomic_DNA"/>
</dbReference>
<dbReference type="InterPro" id="IPR044974">
    <property type="entry name" value="Disease_R_plants"/>
</dbReference>
<dbReference type="InterPro" id="IPR036388">
    <property type="entry name" value="WH-like_DNA-bd_sf"/>
</dbReference>
<dbReference type="InterPro" id="IPR055414">
    <property type="entry name" value="LRR_R13L4/SHOC2-like"/>
</dbReference>
<dbReference type="Gene3D" id="3.80.10.10">
    <property type="entry name" value="Ribonuclease Inhibitor"/>
    <property type="match status" value="2"/>
</dbReference>
<evidence type="ECO:0000259" key="4">
    <source>
        <dbReference type="Pfam" id="PF23598"/>
    </source>
</evidence>
<sequence length="471" mass="55021">MWIAEGFIPRDGHGTMEERAQDFLEELLQRSLVQVIEKSRMGNCKICSVHDLVRDMAIHEAREENFFTVFMKEDDEIQFSTQKVRRAMLQCGHPTNFGIHSTNVRSLLLFRPYKYELNNRGFRLLKVLSIEGVDFGDIKNIHKSWLEGLIHLRYLGFRYCSWLPLEYLRISFSNLKNLETVDLKGTSFCPLGICATLHFLWQGNYYLHSLWKVPSLRHVIISDDICTSFPSKGDPLKNIQTLKFEMNTERRSSIKKRWKNLKAMLTRTEHLISLAITSNPLPLLSEGTRDLSCHETIQNLFLLGEWKRDLCVLNLEMLPTNLTKLTLRMSNLEEDPMPVLEMLQSLMILRLGFESFVGTKLTCTEGGFPRLQKLELFSLYNVSHWDIKEGAMPRLSHLKMVRLEELQVLTELQNVPTLRNLELDEHLYVISKEEENHYKIQHIPSVRKLKKLERLIFRSWGLGSVICKFPL</sequence>
<dbReference type="PANTHER" id="PTHR23155:SF1185">
    <property type="entry name" value="DISEASE RESISTANCE RPP8-LIKE PROTEIN 3-RELATED"/>
    <property type="match status" value="1"/>
</dbReference>
<organism evidence="5 6">
    <name type="scientific">Rhynchospora breviuscula</name>
    <dbReference type="NCBI Taxonomy" id="2022672"/>
    <lineage>
        <taxon>Eukaryota</taxon>
        <taxon>Viridiplantae</taxon>
        <taxon>Streptophyta</taxon>
        <taxon>Embryophyta</taxon>
        <taxon>Tracheophyta</taxon>
        <taxon>Spermatophyta</taxon>
        <taxon>Magnoliopsida</taxon>
        <taxon>Liliopsida</taxon>
        <taxon>Poales</taxon>
        <taxon>Cyperaceae</taxon>
        <taxon>Cyperoideae</taxon>
        <taxon>Rhynchosporeae</taxon>
        <taxon>Rhynchospora</taxon>
    </lineage>
</organism>
<proteinExistence type="predicted"/>
<dbReference type="PANTHER" id="PTHR23155">
    <property type="entry name" value="DISEASE RESISTANCE PROTEIN RP"/>
    <property type="match status" value="1"/>
</dbReference>
<evidence type="ECO:0000256" key="1">
    <source>
        <dbReference type="ARBA" id="ARBA00022737"/>
    </source>
</evidence>
<accession>A0A9Q0D1P6</accession>
<reference evidence="5" key="1">
    <citation type="journal article" date="2022" name="Cell">
        <title>Repeat-based holocentromeres influence genome architecture and karyotype evolution.</title>
        <authorList>
            <person name="Hofstatter P.G."/>
            <person name="Thangavel G."/>
            <person name="Lux T."/>
            <person name="Neumann P."/>
            <person name="Vondrak T."/>
            <person name="Novak P."/>
            <person name="Zhang M."/>
            <person name="Costa L."/>
            <person name="Castellani M."/>
            <person name="Scott A."/>
            <person name="Toegelov H."/>
            <person name="Fuchs J."/>
            <person name="Mata-Sucre Y."/>
            <person name="Dias Y."/>
            <person name="Vanzela A.L.L."/>
            <person name="Huettel B."/>
            <person name="Almeida C.C.S."/>
            <person name="Simkova H."/>
            <person name="Souza G."/>
            <person name="Pedrosa-Harand A."/>
            <person name="Macas J."/>
            <person name="Mayer K.F.X."/>
            <person name="Houben A."/>
            <person name="Marques A."/>
        </authorList>
    </citation>
    <scope>NUCLEOTIDE SEQUENCE</scope>
    <source>
        <strain evidence="5">RhyBre1mFocal</strain>
    </source>
</reference>
<evidence type="ECO:0000313" key="5">
    <source>
        <dbReference type="EMBL" id="KAJ1704207.1"/>
    </source>
</evidence>
<dbReference type="Gene3D" id="1.10.10.10">
    <property type="entry name" value="Winged helix-like DNA-binding domain superfamily/Winged helix DNA-binding domain"/>
    <property type="match status" value="1"/>
</dbReference>
<dbReference type="GO" id="GO:0098542">
    <property type="term" value="P:defense response to other organism"/>
    <property type="evidence" value="ECO:0007669"/>
    <property type="project" value="TreeGrafter"/>
</dbReference>
<dbReference type="SUPFAM" id="SSF52058">
    <property type="entry name" value="L domain-like"/>
    <property type="match status" value="1"/>
</dbReference>
<dbReference type="InterPro" id="IPR032675">
    <property type="entry name" value="LRR_dom_sf"/>
</dbReference>
<name>A0A9Q0D1P6_9POAL</name>
<dbReference type="Pfam" id="PF23559">
    <property type="entry name" value="WHD_DRP"/>
    <property type="match status" value="1"/>
</dbReference>
<protein>
    <submittedName>
        <fullName evidence="5">Uncharacterized protein</fullName>
    </submittedName>
</protein>
<dbReference type="OrthoDB" id="664281at2759"/>
<feature type="domain" description="Disease resistance R13L4/SHOC-2-like LRR" evidence="4">
    <location>
        <begin position="104"/>
        <end position="400"/>
    </location>
</feature>
<evidence type="ECO:0000313" key="6">
    <source>
        <dbReference type="Proteomes" id="UP001151287"/>
    </source>
</evidence>
<evidence type="ECO:0000256" key="2">
    <source>
        <dbReference type="ARBA" id="ARBA00022821"/>
    </source>
</evidence>
<gene>
    <name evidence="5" type="ORF">LUZ63_003986</name>
</gene>
<keyword evidence="1" id="KW-0677">Repeat</keyword>